<feature type="coiled-coil region" evidence="1">
    <location>
        <begin position="215"/>
        <end position="257"/>
    </location>
</feature>
<dbReference type="Pfam" id="PF01145">
    <property type="entry name" value="Band_7"/>
    <property type="match status" value="1"/>
</dbReference>
<dbReference type="InterPro" id="IPR001107">
    <property type="entry name" value="Band_7"/>
</dbReference>
<dbReference type="RefSeq" id="WP_341414353.1">
    <property type="nucleotide sequence ID" value="NZ_JBBPCC010000002.1"/>
</dbReference>
<accession>A0ABU9DEI6</accession>
<dbReference type="InterPro" id="IPR036013">
    <property type="entry name" value="Band_7/SPFH_dom_sf"/>
</dbReference>
<gene>
    <name evidence="3" type="ORF">WMW72_05165</name>
</gene>
<dbReference type="SUPFAM" id="SSF117892">
    <property type="entry name" value="Band 7/SPFH domain"/>
    <property type="match status" value="1"/>
</dbReference>
<evidence type="ECO:0000313" key="4">
    <source>
        <dbReference type="Proteomes" id="UP001469365"/>
    </source>
</evidence>
<dbReference type="Gene3D" id="3.30.479.30">
    <property type="entry name" value="Band 7 domain"/>
    <property type="match status" value="1"/>
</dbReference>
<organism evidence="3 4">
    <name type="scientific">Paenibacillus filicis</name>
    <dbReference type="NCBI Taxonomy" id="669464"/>
    <lineage>
        <taxon>Bacteria</taxon>
        <taxon>Bacillati</taxon>
        <taxon>Bacillota</taxon>
        <taxon>Bacilli</taxon>
        <taxon>Bacillales</taxon>
        <taxon>Paenibacillaceae</taxon>
        <taxon>Paenibacillus</taxon>
    </lineage>
</organism>
<comment type="caution">
    <text evidence="3">The sequence shown here is derived from an EMBL/GenBank/DDBJ whole genome shotgun (WGS) entry which is preliminary data.</text>
</comment>
<dbReference type="Proteomes" id="UP001469365">
    <property type="component" value="Unassembled WGS sequence"/>
</dbReference>
<protein>
    <submittedName>
        <fullName evidence="3">SPFH domain-containing protein</fullName>
    </submittedName>
</protein>
<evidence type="ECO:0000313" key="3">
    <source>
        <dbReference type="EMBL" id="MEK8127299.1"/>
    </source>
</evidence>
<reference evidence="3 4" key="1">
    <citation type="submission" date="2024-04" db="EMBL/GenBank/DDBJ databases">
        <title>draft genome sequnece of Paenibacillus filicis.</title>
        <authorList>
            <person name="Kim D.-U."/>
        </authorList>
    </citation>
    <scope>NUCLEOTIDE SEQUENCE [LARGE SCALE GENOMIC DNA]</scope>
    <source>
        <strain evidence="3 4">KACC14197</strain>
    </source>
</reference>
<feature type="domain" description="Band 7" evidence="2">
    <location>
        <begin position="11"/>
        <end position="186"/>
    </location>
</feature>
<keyword evidence="4" id="KW-1185">Reference proteome</keyword>
<keyword evidence="1" id="KW-0175">Coiled coil</keyword>
<dbReference type="EMBL" id="JBBPCC010000002">
    <property type="protein sequence ID" value="MEK8127299.1"/>
    <property type="molecule type" value="Genomic_DNA"/>
</dbReference>
<sequence length="350" mass="39355">MFGFHFVKFQPSDYVMQVKNGRIVKEGVGLSFYYYAPTTSVVVVPVSSIDVPFMFEEMTNDFQTVTVQGQVTYRIVDYHKTTQILNYTYNLRTNSYHSDDPGKLSQRVIHIVKVQTKKPLEKMPLKEAVQSSEQLAQRITREVAEHPELEKLGIELMGLSILAILPNKETMRALEAQAREEILRQADDALYIRRNASIDQERRVKENELNTELAVEAKKKQIREAQLEAERVMKQKKNEIEAEQLRFNTELEAKKREWIGLTTANKKAEADAKAYELAAVMKSLEGIAPSVLQTMANMDMKPDKLIAIAFQELAGKAEKIGQLTITPDLLQGLLTGPATGGPAAKGGGAR</sequence>
<evidence type="ECO:0000259" key="2">
    <source>
        <dbReference type="Pfam" id="PF01145"/>
    </source>
</evidence>
<name>A0ABU9DEI6_9BACL</name>
<evidence type="ECO:0000256" key="1">
    <source>
        <dbReference type="SAM" id="Coils"/>
    </source>
</evidence>
<proteinExistence type="predicted"/>